<dbReference type="EMBL" id="BAABIE010000031">
    <property type="protein sequence ID" value="GAA4759242.1"/>
    <property type="molecule type" value="Genomic_DNA"/>
</dbReference>
<organism evidence="2 3">
    <name type="scientific">Gordonia alkaliphila</name>
    <dbReference type="NCBI Taxonomy" id="1053547"/>
    <lineage>
        <taxon>Bacteria</taxon>
        <taxon>Bacillati</taxon>
        <taxon>Actinomycetota</taxon>
        <taxon>Actinomycetes</taxon>
        <taxon>Mycobacteriales</taxon>
        <taxon>Gordoniaceae</taxon>
        <taxon>Gordonia</taxon>
    </lineage>
</organism>
<keyword evidence="3" id="KW-1185">Reference proteome</keyword>
<feature type="signal peptide" evidence="1">
    <location>
        <begin position="1"/>
        <end position="40"/>
    </location>
</feature>
<accession>A0ABP8ZKJ3</accession>
<feature type="chain" id="PRO_5045553022" description="DUF2690 domain-containing protein" evidence="1">
    <location>
        <begin position="41"/>
        <end position="132"/>
    </location>
</feature>
<dbReference type="Proteomes" id="UP001500822">
    <property type="component" value="Unassembled WGS sequence"/>
</dbReference>
<evidence type="ECO:0008006" key="4">
    <source>
        <dbReference type="Google" id="ProtNLM"/>
    </source>
</evidence>
<name>A0ABP8ZKJ3_9ACTN</name>
<keyword evidence="1" id="KW-0732">Signal</keyword>
<evidence type="ECO:0000256" key="1">
    <source>
        <dbReference type="SAM" id="SignalP"/>
    </source>
</evidence>
<sequence length="132" mass="13675">MKGDYANMRSTSTRRAKAAGAAIFAAAALAAVVPSGTAHADSSGSNGCAYIYLSGRPSGFKVTAQRTNQYCNFTGHLQVTGPNGLNRNSPTSNSPSQRFVVTGKGSGKVCVTAWKKSGNTHTLNGRACNNVF</sequence>
<proteinExistence type="predicted"/>
<reference evidence="3" key="1">
    <citation type="journal article" date="2019" name="Int. J. Syst. Evol. Microbiol.">
        <title>The Global Catalogue of Microorganisms (GCM) 10K type strain sequencing project: providing services to taxonomists for standard genome sequencing and annotation.</title>
        <authorList>
            <consortium name="The Broad Institute Genomics Platform"/>
            <consortium name="The Broad Institute Genome Sequencing Center for Infectious Disease"/>
            <person name="Wu L."/>
            <person name="Ma J."/>
        </authorList>
    </citation>
    <scope>NUCLEOTIDE SEQUENCE [LARGE SCALE GENOMIC DNA]</scope>
    <source>
        <strain evidence="3">JCM 18077</strain>
    </source>
</reference>
<evidence type="ECO:0000313" key="3">
    <source>
        <dbReference type="Proteomes" id="UP001500822"/>
    </source>
</evidence>
<protein>
    <recommendedName>
        <fullName evidence="4">DUF2690 domain-containing protein</fullName>
    </recommendedName>
</protein>
<comment type="caution">
    <text evidence="2">The sequence shown here is derived from an EMBL/GenBank/DDBJ whole genome shotgun (WGS) entry which is preliminary data.</text>
</comment>
<evidence type="ECO:0000313" key="2">
    <source>
        <dbReference type="EMBL" id="GAA4759242.1"/>
    </source>
</evidence>
<gene>
    <name evidence="2" type="ORF">GCM10023217_34630</name>
</gene>